<evidence type="ECO:0000313" key="4">
    <source>
        <dbReference type="Proteomes" id="UP000480178"/>
    </source>
</evidence>
<dbReference type="PROSITE" id="PS50206">
    <property type="entry name" value="RHODANESE_3"/>
    <property type="match status" value="1"/>
</dbReference>
<dbReference type="NCBIfam" id="TIGR03167">
    <property type="entry name" value="tRNA_sel_U_synt"/>
    <property type="match status" value="1"/>
</dbReference>
<dbReference type="GO" id="GO:0004792">
    <property type="term" value="F:thiosulfate-cyanide sulfurtransferase activity"/>
    <property type="evidence" value="ECO:0007669"/>
    <property type="project" value="InterPro"/>
</dbReference>
<dbReference type="GO" id="GO:0002098">
    <property type="term" value="P:tRNA wobble uridine modification"/>
    <property type="evidence" value="ECO:0007669"/>
    <property type="project" value="InterPro"/>
</dbReference>
<dbReference type="Gene3D" id="3.40.250.10">
    <property type="entry name" value="Rhodanese-like domain"/>
    <property type="match status" value="1"/>
</dbReference>
<dbReference type="SUPFAM" id="SSF52540">
    <property type="entry name" value="P-loop containing nucleoside triphosphate hydrolases"/>
    <property type="match status" value="1"/>
</dbReference>
<proteinExistence type="predicted"/>
<sequence length="348" mass="38827">MSSLVVNDFLEKAQALPVIDVRSPGEFAHGHIPGAYNIPLFDNEERAKVGTKYKQVSKEAAILLGLDIVGPKMSGFVKSAKKLAPAGEALVHCWRGGMRSGSFAWLLGTTGFKVDTLQKGYKAYRQEVLHLFEQPFPFIVLGGKTGSGKTELLQELARAGEQVIDLEGLAHHKGSSFGAIGELPQPTTEQFENNLHAALHKLDLRRRIWVEDESITIGTVRLPAAIYNRIRQAPVIFIDVPKLIRIERLVQDYTGFDHHLLEQALERIKKRMGGLHFNLAMEALHARDYATVADLSLAYYDKAYLFGLDKRDTEKVYTLPLAEESLAEKVEKVIETADAFIQKKILPK</sequence>
<name>A0A6C0GQR8_9BACT</name>
<dbReference type="RefSeq" id="WP_162446380.1">
    <property type="nucleotide sequence ID" value="NZ_CP048222.1"/>
</dbReference>
<dbReference type="EMBL" id="CP048222">
    <property type="protein sequence ID" value="QHT70401.1"/>
    <property type="molecule type" value="Genomic_DNA"/>
</dbReference>
<organism evidence="3 4">
    <name type="scientific">Rhodocytophaga rosea</name>
    <dbReference type="NCBI Taxonomy" id="2704465"/>
    <lineage>
        <taxon>Bacteria</taxon>
        <taxon>Pseudomonadati</taxon>
        <taxon>Bacteroidota</taxon>
        <taxon>Cytophagia</taxon>
        <taxon>Cytophagales</taxon>
        <taxon>Rhodocytophagaceae</taxon>
        <taxon>Rhodocytophaga</taxon>
    </lineage>
</organism>
<keyword evidence="4" id="KW-1185">Reference proteome</keyword>
<dbReference type="PANTHER" id="PTHR30401">
    <property type="entry name" value="TRNA 2-SELENOURIDINE SYNTHASE"/>
    <property type="match status" value="1"/>
</dbReference>
<gene>
    <name evidence="3" type="primary">mnmH</name>
    <name evidence="3" type="ORF">GXP67_28970</name>
</gene>
<dbReference type="InterPro" id="IPR036873">
    <property type="entry name" value="Rhodanese-like_dom_sf"/>
</dbReference>
<dbReference type="KEGG" id="rhoz:GXP67_28970"/>
<dbReference type="AlphaFoldDB" id="A0A6C0GQR8"/>
<dbReference type="SMART" id="SM00450">
    <property type="entry name" value="RHOD"/>
    <property type="match status" value="1"/>
</dbReference>
<dbReference type="NCBIfam" id="NF008750">
    <property type="entry name" value="PRK11784.1-2"/>
    <property type="match status" value="1"/>
</dbReference>
<dbReference type="InterPro" id="IPR027417">
    <property type="entry name" value="P-loop_NTPase"/>
</dbReference>
<feature type="domain" description="Rhodanese" evidence="2">
    <location>
        <begin position="12"/>
        <end position="133"/>
    </location>
</feature>
<keyword evidence="1" id="KW-0711">Selenium</keyword>
<dbReference type="Pfam" id="PF26341">
    <property type="entry name" value="AAA_SelU"/>
    <property type="match status" value="1"/>
</dbReference>
<protein>
    <submittedName>
        <fullName evidence="3">tRNA 2-selenouridine(34) synthase MnmH</fullName>
    </submittedName>
</protein>
<evidence type="ECO:0000256" key="1">
    <source>
        <dbReference type="ARBA" id="ARBA00023266"/>
    </source>
</evidence>
<dbReference type="InterPro" id="IPR017582">
    <property type="entry name" value="SelU"/>
</dbReference>
<reference evidence="3 4" key="1">
    <citation type="submission" date="2020-01" db="EMBL/GenBank/DDBJ databases">
        <authorList>
            <person name="Kim M.K."/>
        </authorList>
    </citation>
    <scope>NUCLEOTIDE SEQUENCE [LARGE SCALE GENOMIC DNA]</scope>
    <source>
        <strain evidence="3 4">172606-1</strain>
    </source>
</reference>
<accession>A0A6C0GQR8</accession>
<dbReference type="PANTHER" id="PTHR30401:SF0">
    <property type="entry name" value="TRNA 2-SELENOURIDINE SYNTHASE"/>
    <property type="match status" value="1"/>
</dbReference>
<dbReference type="InterPro" id="IPR001763">
    <property type="entry name" value="Rhodanese-like_dom"/>
</dbReference>
<dbReference type="InterPro" id="IPR016130">
    <property type="entry name" value="Tyr_Pase_AS"/>
</dbReference>
<dbReference type="GO" id="GO:0043828">
    <property type="term" value="F:tRNA 2-selenouridine synthase activity"/>
    <property type="evidence" value="ECO:0007669"/>
    <property type="project" value="InterPro"/>
</dbReference>
<dbReference type="NCBIfam" id="NF008752">
    <property type="entry name" value="PRK11784.1-4"/>
    <property type="match status" value="1"/>
</dbReference>
<evidence type="ECO:0000259" key="2">
    <source>
        <dbReference type="PROSITE" id="PS50206"/>
    </source>
</evidence>
<dbReference type="SUPFAM" id="SSF52821">
    <property type="entry name" value="Rhodanese/Cell cycle control phosphatase"/>
    <property type="match status" value="1"/>
</dbReference>
<dbReference type="Pfam" id="PF00581">
    <property type="entry name" value="Rhodanese"/>
    <property type="match status" value="1"/>
</dbReference>
<dbReference type="Gene3D" id="3.40.50.300">
    <property type="entry name" value="P-loop containing nucleotide triphosphate hydrolases"/>
    <property type="match status" value="1"/>
</dbReference>
<dbReference type="Proteomes" id="UP000480178">
    <property type="component" value="Chromosome"/>
</dbReference>
<evidence type="ECO:0000313" key="3">
    <source>
        <dbReference type="EMBL" id="QHT70401.1"/>
    </source>
</evidence>
<dbReference type="PROSITE" id="PS00383">
    <property type="entry name" value="TYR_PHOSPHATASE_1"/>
    <property type="match status" value="1"/>
</dbReference>
<dbReference type="InterPro" id="IPR058840">
    <property type="entry name" value="AAA_SelU"/>
</dbReference>
<dbReference type="InterPro" id="IPR001307">
    <property type="entry name" value="Thiosulphate_STrfase_CS"/>
</dbReference>
<dbReference type="PROSITE" id="PS00380">
    <property type="entry name" value="RHODANESE_1"/>
    <property type="match status" value="1"/>
</dbReference>